<feature type="compositionally biased region" description="Polar residues" evidence="1">
    <location>
        <begin position="29"/>
        <end position="42"/>
    </location>
</feature>
<dbReference type="EMBL" id="KJ605395">
    <property type="protein sequence ID" value="AIU93762.1"/>
    <property type="molecule type" value="Genomic_DNA"/>
</dbReference>
<reference evidence="2" key="1">
    <citation type="submission" date="2014-03" db="EMBL/GenBank/DDBJ databases">
        <authorList>
            <person name="Zhang G."/>
            <person name="Zhu L."/>
            <person name="Fang P."/>
        </authorList>
    </citation>
    <scope>NUCLEOTIDE SEQUENCE</scope>
    <source>
        <strain evidence="2">NS1</strain>
        <plasmid evidence="2">pNSL1</plasmid>
    </source>
</reference>
<proteinExistence type="predicted"/>
<feature type="compositionally biased region" description="Polar residues" evidence="1">
    <location>
        <begin position="8"/>
        <end position="21"/>
    </location>
</feature>
<sequence length="86" mass="9914">MRGRSSRAPGTTETNSVSQNRRCAPGSRPHTTMHPSNGSVSPRNRRGNRFSRLGRQRVSQRSRNLRRRRLDGRHPQSLVHHELTQH</sequence>
<protein>
    <submittedName>
        <fullName evidence="2">Uncharacterized protein</fullName>
    </submittedName>
</protein>
<gene>
    <name evidence="2" type="ORF">LRS1606.328</name>
</gene>
<accession>A0A097SQG8</accession>
<organism evidence="2">
    <name type="scientific">Rhodococcus sp. NS1</name>
    <dbReference type="NCBI Taxonomy" id="402236"/>
    <lineage>
        <taxon>Bacteria</taxon>
        <taxon>Bacillati</taxon>
        <taxon>Actinomycetota</taxon>
        <taxon>Actinomycetes</taxon>
        <taxon>Mycobacteriales</taxon>
        <taxon>Nocardiaceae</taxon>
        <taxon>Rhodococcus</taxon>
    </lineage>
</organism>
<evidence type="ECO:0000313" key="2">
    <source>
        <dbReference type="EMBL" id="AIU93762.1"/>
    </source>
</evidence>
<name>A0A097SQG8_9NOCA</name>
<dbReference type="AlphaFoldDB" id="A0A097SQG8"/>
<evidence type="ECO:0000256" key="1">
    <source>
        <dbReference type="SAM" id="MobiDB-lite"/>
    </source>
</evidence>
<geneLocation type="plasmid" evidence="2">
    <name>pNSL1</name>
</geneLocation>
<feature type="region of interest" description="Disordered" evidence="1">
    <location>
        <begin position="1"/>
        <end position="86"/>
    </location>
</feature>
<keyword evidence="2" id="KW-0614">Plasmid</keyword>
<feature type="compositionally biased region" description="Basic residues" evidence="1">
    <location>
        <begin position="43"/>
        <end position="71"/>
    </location>
</feature>